<evidence type="ECO:0000313" key="2">
    <source>
        <dbReference type="Proteomes" id="UP000256779"/>
    </source>
</evidence>
<sequence length="506" mass="56461">MRKSLITYWGVGICMLAACKTTTKQAPQEELETASPSELSISYKVPGDLASPDATIEELATFAWNEFFALNWRAEWAAQASSPASSRSRGLPDTSWDFATSGAAPDLAVWETYIHRTELRPADSNRYKVNLNTGKPDYTFIDPINTNGIELSDYWVNLDEDNEIGSCYLYAYSENQVLYMAKSNLTEYNYVRDKFPDDALLFKAVNNGQDLEYLKKVSQGQSCNSDTASNVVCLPCGEYGGQEGAIEIKTAWRKLTAADDPTRFFTRKAVYYTYMDKDGEATAQTDEFGLIGLHIIHKTKNYPAFVFASWEQVDVRQAQMQTIGQDVPQKIINGDTINDPNVDPHRPEPVIDREIPSEIQTVNAAAKALITSQNAASVWQYYQLIGVQGKPINYEDRATDPNYFMANYVIESDSTLTFFHGSFGIPFDESIQNVVYNGATYNMGGCQGCHGQAQLKGSDFSFLLDFGAGKPVDRPDPYLAFDVALDSVGYEPTQLIQMIKAYSKRN</sequence>
<dbReference type="OrthoDB" id="280897at2"/>
<gene>
    <name evidence="1" type="ORF">C7460_11132</name>
</gene>
<organism evidence="1 2">
    <name type="scientific">Marinoscillum furvescens DSM 4134</name>
    <dbReference type="NCBI Taxonomy" id="1122208"/>
    <lineage>
        <taxon>Bacteria</taxon>
        <taxon>Pseudomonadati</taxon>
        <taxon>Bacteroidota</taxon>
        <taxon>Cytophagia</taxon>
        <taxon>Cytophagales</taxon>
        <taxon>Reichenbachiellaceae</taxon>
        <taxon>Marinoscillum</taxon>
    </lineage>
</organism>
<dbReference type="EMBL" id="QREG01000011">
    <property type="protein sequence ID" value="RED97891.1"/>
    <property type="molecule type" value="Genomic_DNA"/>
</dbReference>
<dbReference type="RefSeq" id="WP_115868422.1">
    <property type="nucleotide sequence ID" value="NZ_QREG01000011.1"/>
</dbReference>
<protein>
    <submittedName>
        <fullName evidence="1">Uncharacterized protein</fullName>
    </submittedName>
</protein>
<accession>A0A3D9L3E3</accession>
<keyword evidence="2" id="KW-1185">Reference proteome</keyword>
<name>A0A3D9L3E3_MARFU</name>
<dbReference type="Proteomes" id="UP000256779">
    <property type="component" value="Unassembled WGS sequence"/>
</dbReference>
<evidence type="ECO:0000313" key="1">
    <source>
        <dbReference type="EMBL" id="RED97891.1"/>
    </source>
</evidence>
<reference evidence="1 2" key="1">
    <citation type="submission" date="2018-07" db="EMBL/GenBank/DDBJ databases">
        <title>Genomic Encyclopedia of Type Strains, Phase IV (KMG-IV): sequencing the most valuable type-strain genomes for metagenomic binning, comparative biology and taxonomic classification.</title>
        <authorList>
            <person name="Goeker M."/>
        </authorList>
    </citation>
    <scope>NUCLEOTIDE SEQUENCE [LARGE SCALE GENOMIC DNA]</scope>
    <source>
        <strain evidence="1 2">DSM 4134</strain>
    </source>
</reference>
<dbReference type="AlphaFoldDB" id="A0A3D9L3E3"/>
<proteinExistence type="predicted"/>
<dbReference type="PROSITE" id="PS51257">
    <property type="entry name" value="PROKAR_LIPOPROTEIN"/>
    <property type="match status" value="1"/>
</dbReference>
<comment type="caution">
    <text evidence="1">The sequence shown here is derived from an EMBL/GenBank/DDBJ whole genome shotgun (WGS) entry which is preliminary data.</text>
</comment>